<evidence type="ECO:0000259" key="5">
    <source>
        <dbReference type="Pfam" id="PF00496"/>
    </source>
</evidence>
<dbReference type="InterPro" id="IPR030678">
    <property type="entry name" value="Peptide/Ni-bd"/>
</dbReference>
<evidence type="ECO:0000256" key="4">
    <source>
        <dbReference type="SAM" id="Phobius"/>
    </source>
</evidence>
<keyword evidence="3" id="KW-0732">Signal</keyword>
<comment type="caution">
    <text evidence="6">The sequence shown here is derived from an EMBL/GenBank/DDBJ whole genome shotgun (WGS) entry which is preliminary data.</text>
</comment>
<dbReference type="PANTHER" id="PTHR30290">
    <property type="entry name" value="PERIPLASMIC BINDING COMPONENT OF ABC TRANSPORTER"/>
    <property type="match status" value="1"/>
</dbReference>
<dbReference type="InterPro" id="IPR000914">
    <property type="entry name" value="SBP_5_dom"/>
</dbReference>
<evidence type="ECO:0000256" key="2">
    <source>
        <dbReference type="ARBA" id="ARBA00022448"/>
    </source>
</evidence>
<proteinExistence type="inferred from homology"/>
<keyword evidence="4" id="KW-1133">Transmembrane helix</keyword>
<comment type="similarity">
    <text evidence="1">Belongs to the bacterial solute-binding protein 5 family.</text>
</comment>
<gene>
    <name evidence="6" type="ORF">DSM100238_0567</name>
</gene>
<dbReference type="InterPro" id="IPR039424">
    <property type="entry name" value="SBP_5"/>
</dbReference>
<dbReference type="RefSeq" id="WP_152355230.1">
    <property type="nucleotide sequence ID" value="NZ_JBHLXF010000010.1"/>
</dbReference>
<dbReference type="Proteomes" id="UP000440041">
    <property type="component" value="Unassembled WGS sequence"/>
</dbReference>
<evidence type="ECO:0000256" key="3">
    <source>
        <dbReference type="ARBA" id="ARBA00022729"/>
    </source>
</evidence>
<dbReference type="OrthoDB" id="9796817at2"/>
<keyword evidence="2" id="KW-0813">Transport</keyword>
<dbReference type="EMBL" id="WBSO01000003">
    <property type="protein sequence ID" value="KAB8299533.1"/>
    <property type="molecule type" value="Genomic_DNA"/>
</dbReference>
<protein>
    <submittedName>
        <fullName evidence="6">Peptides ABC transporter substrate-binding protein</fullName>
    </submittedName>
</protein>
<dbReference type="GO" id="GO:0043190">
    <property type="term" value="C:ATP-binding cassette (ABC) transporter complex"/>
    <property type="evidence" value="ECO:0007669"/>
    <property type="project" value="InterPro"/>
</dbReference>
<dbReference type="GO" id="GO:0015833">
    <property type="term" value="P:peptide transport"/>
    <property type="evidence" value="ECO:0007669"/>
    <property type="project" value="TreeGrafter"/>
</dbReference>
<dbReference type="GO" id="GO:0042597">
    <property type="term" value="C:periplasmic space"/>
    <property type="evidence" value="ECO:0007669"/>
    <property type="project" value="UniProtKB-ARBA"/>
</dbReference>
<evidence type="ECO:0000313" key="7">
    <source>
        <dbReference type="Proteomes" id="UP000440041"/>
    </source>
</evidence>
<organism evidence="6 7">
    <name type="scientific">Bifidobacterium apri</name>
    <dbReference type="NCBI Taxonomy" id="1769423"/>
    <lineage>
        <taxon>Bacteria</taxon>
        <taxon>Bacillati</taxon>
        <taxon>Actinomycetota</taxon>
        <taxon>Actinomycetes</taxon>
        <taxon>Bifidobacteriales</taxon>
        <taxon>Bifidobacteriaceae</taxon>
        <taxon>Bifidobacterium</taxon>
    </lineage>
</organism>
<accession>A0A6A2VYE8</accession>
<reference evidence="6 7" key="1">
    <citation type="submission" date="2019-09" db="EMBL/GenBank/DDBJ databases">
        <title>Characterization of the phylogenetic diversity of two novel species belonging to the genus Bifidobacterium: Bifidobacterium cebidarum sp. nov. and Bifidobacterium leontopitheci sp. nov.</title>
        <authorList>
            <person name="Lugli G.A."/>
            <person name="Duranti S."/>
            <person name="Milani C."/>
            <person name="Turroni F."/>
            <person name="Ventura M."/>
        </authorList>
    </citation>
    <scope>NUCLEOTIDE SEQUENCE [LARGE SCALE GENOMIC DNA]</scope>
    <source>
        <strain evidence="6 7">DSM 100238</strain>
    </source>
</reference>
<feature type="domain" description="Solute-binding protein family 5" evidence="5">
    <location>
        <begin position="93"/>
        <end position="442"/>
    </location>
</feature>
<dbReference type="GO" id="GO:1904680">
    <property type="term" value="F:peptide transmembrane transporter activity"/>
    <property type="evidence" value="ECO:0007669"/>
    <property type="project" value="TreeGrafter"/>
</dbReference>
<dbReference type="Gene3D" id="3.40.190.10">
    <property type="entry name" value="Periplasmic binding protein-like II"/>
    <property type="match status" value="1"/>
</dbReference>
<keyword evidence="4" id="KW-0472">Membrane</keyword>
<keyword evidence="7" id="KW-1185">Reference proteome</keyword>
<dbReference type="SUPFAM" id="SSF53850">
    <property type="entry name" value="Periplasmic binding protein-like II"/>
    <property type="match status" value="1"/>
</dbReference>
<dbReference type="AlphaFoldDB" id="A0A6A2VYE8"/>
<name>A0A6A2VYE8_9BIFI</name>
<dbReference type="PANTHER" id="PTHR30290:SF9">
    <property type="entry name" value="OLIGOPEPTIDE-BINDING PROTEIN APPA"/>
    <property type="match status" value="1"/>
</dbReference>
<feature type="transmembrane region" description="Helical" evidence="4">
    <location>
        <begin position="12"/>
        <end position="29"/>
    </location>
</feature>
<evidence type="ECO:0000256" key="1">
    <source>
        <dbReference type="ARBA" id="ARBA00005695"/>
    </source>
</evidence>
<keyword evidence="4" id="KW-0812">Transmembrane</keyword>
<evidence type="ECO:0000313" key="6">
    <source>
        <dbReference type="EMBL" id="KAB8299533.1"/>
    </source>
</evidence>
<dbReference type="Pfam" id="PF00496">
    <property type="entry name" value="SBP_bac_5"/>
    <property type="match status" value="1"/>
</dbReference>
<dbReference type="Gene3D" id="3.10.105.10">
    <property type="entry name" value="Dipeptide-binding Protein, Domain 3"/>
    <property type="match status" value="1"/>
</dbReference>
<dbReference type="PIRSF" id="PIRSF002741">
    <property type="entry name" value="MppA"/>
    <property type="match status" value="1"/>
</dbReference>
<sequence>MTKKQQGELRRWIAFSAIVVALFALIILGKSIAERSGILDDTGLIGSNSTIDIGLIDAPKSLDIRTEQGTAVEQALLGNVYETLIGRDENNRLIPSLANSWSTSKDGRTVTLRLRANTTFSNGDTLDADDVVWSLQHIISDKYVGYERLGSIAAVSSEDARTVTLTLREPDATLLRALSGRAGIVYDSTANPDYATQAMGSGPFIVERTYRQGAATITLQRNERYWGSSTAASSQISLHYYGDESSLIKAAADGKVELALPLEHTSIADISKRTGMKAVQGSSTSKVMLVFNCGTESPMSDLRTRQSFRYLIDTAAVASSATDAKQALGGPIGPLEPGYEDLTGVYPHDQTKAAQMLTYYSTRYFGDLTFLVPQEYQTLGEQLNEYLKQGTSTLTTINPDMQVVDDATLNQRLASGDFKLALITVSGTDNVDLFNGVNNTLQYQNGNAQQEYQQAVASANDADYAAHMKTFAQTVSQDAAAAWLYERGINIAVNPKLTGYPVNLTDEILPLKDLTLGKQH</sequence>